<dbReference type="EMBL" id="OV696687">
    <property type="protein sequence ID" value="CAH1254402.1"/>
    <property type="molecule type" value="Genomic_DNA"/>
</dbReference>
<dbReference type="Pfam" id="PF10294">
    <property type="entry name" value="Methyltransf_16"/>
    <property type="match status" value="1"/>
</dbReference>
<organism evidence="3 4">
    <name type="scientific">Branchiostoma lanceolatum</name>
    <name type="common">Common lancelet</name>
    <name type="synonym">Amphioxus lanceolatum</name>
    <dbReference type="NCBI Taxonomy" id="7740"/>
    <lineage>
        <taxon>Eukaryota</taxon>
        <taxon>Metazoa</taxon>
        <taxon>Chordata</taxon>
        <taxon>Cephalochordata</taxon>
        <taxon>Leptocardii</taxon>
        <taxon>Amphioxiformes</taxon>
        <taxon>Branchiostomatidae</taxon>
        <taxon>Branchiostoma</taxon>
    </lineage>
</organism>
<keyword evidence="1" id="KW-0489">Methyltransferase</keyword>
<dbReference type="PANTHER" id="PTHR14614:SF44">
    <property type="entry name" value="PROTEIN N-LYSINE METHYLTRANSFERASE METTL21D"/>
    <property type="match status" value="1"/>
</dbReference>
<name>A0A8J9ZI68_BRALA</name>
<gene>
    <name evidence="3" type="primary">METTL21A</name>
    <name evidence="3" type="ORF">BLAG_LOCUS13818</name>
</gene>
<reference evidence="3" key="1">
    <citation type="submission" date="2022-01" db="EMBL/GenBank/DDBJ databases">
        <authorList>
            <person name="Braso-Vives M."/>
        </authorList>
    </citation>
    <scope>NUCLEOTIDE SEQUENCE</scope>
</reference>
<dbReference type="GO" id="GO:0032991">
    <property type="term" value="C:protein-containing complex"/>
    <property type="evidence" value="ECO:0007669"/>
    <property type="project" value="TreeGrafter"/>
</dbReference>
<dbReference type="Proteomes" id="UP000838412">
    <property type="component" value="Chromosome 2"/>
</dbReference>
<accession>A0A8J9ZI68</accession>
<dbReference type="GO" id="GO:0005829">
    <property type="term" value="C:cytosol"/>
    <property type="evidence" value="ECO:0007669"/>
    <property type="project" value="TreeGrafter"/>
</dbReference>
<dbReference type="GO" id="GO:0008168">
    <property type="term" value="F:methyltransferase activity"/>
    <property type="evidence" value="ECO:0007669"/>
    <property type="project" value="UniProtKB-KW"/>
</dbReference>
<dbReference type="OMA" id="RRADMRF"/>
<dbReference type="Gene3D" id="3.40.50.150">
    <property type="entry name" value="Vaccinia Virus protein VP39"/>
    <property type="match status" value="1"/>
</dbReference>
<sequence length="268" mass="30081">MAASLGKLFCREVKLEDESVLKVQQCEIGDVGCVVWDAALVLAKFLELAAGKSANNSQQPATSKFCDVTLQNKTVVELGAGTGIVGIMAGILGADVRITDLQQFVPLMELNIKENAERIKGSVKASTLKWGEDITPFLPHPDYIIFSDCIYYEESLQPLIETISALAGNHTVVLWSYEERAMGHKQKKKPRLQQRFFEAITKDFTVEEVPQDSLHAVYRSEDIHVLRMERKSQNNDQKHLRLEHATSATFKYGMTYETKHTISDVPDH</sequence>
<dbReference type="OrthoDB" id="413520at2759"/>
<dbReference type="AlphaFoldDB" id="A0A8J9ZI68"/>
<evidence type="ECO:0000256" key="2">
    <source>
        <dbReference type="ARBA" id="ARBA00022691"/>
    </source>
</evidence>
<proteinExistence type="predicted"/>
<protein>
    <submittedName>
        <fullName evidence="3">METTL21A protein</fullName>
    </submittedName>
</protein>
<keyword evidence="4" id="KW-1185">Reference proteome</keyword>
<dbReference type="PANTHER" id="PTHR14614">
    <property type="entry name" value="HEPATOCELLULAR CARCINOMA-ASSOCIATED ANTIGEN"/>
    <property type="match status" value="1"/>
</dbReference>
<evidence type="ECO:0000313" key="4">
    <source>
        <dbReference type="Proteomes" id="UP000838412"/>
    </source>
</evidence>
<dbReference type="GO" id="GO:0032259">
    <property type="term" value="P:methylation"/>
    <property type="evidence" value="ECO:0007669"/>
    <property type="project" value="UniProtKB-KW"/>
</dbReference>
<keyword evidence="2" id="KW-0949">S-adenosyl-L-methionine</keyword>
<dbReference type="InterPro" id="IPR029063">
    <property type="entry name" value="SAM-dependent_MTases_sf"/>
</dbReference>
<dbReference type="InterPro" id="IPR019410">
    <property type="entry name" value="Methyltransf_16"/>
</dbReference>
<keyword evidence="1" id="KW-0808">Transferase</keyword>
<evidence type="ECO:0000313" key="3">
    <source>
        <dbReference type="EMBL" id="CAH1254402.1"/>
    </source>
</evidence>
<dbReference type="SUPFAM" id="SSF53335">
    <property type="entry name" value="S-adenosyl-L-methionine-dependent methyltransferases"/>
    <property type="match status" value="1"/>
</dbReference>
<evidence type="ECO:0000256" key="1">
    <source>
        <dbReference type="ARBA" id="ARBA00022603"/>
    </source>
</evidence>